<name>A0A803LS16_CHEQI</name>
<dbReference type="Pfam" id="PF12796">
    <property type="entry name" value="Ank_2"/>
    <property type="match status" value="1"/>
</dbReference>
<dbReference type="Gramene" id="AUR62017745-RA">
    <property type="protein sequence ID" value="AUR62017745-RA:cds"/>
    <property type="gene ID" value="AUR62017745"/>
</dbReference>
<keyword evidence="1" id="KW-0040">ANK repeat</keyword>
<keyword evidence="3" id="KW-1185">Reference proteome</keyword>
<evidence type="ECO:0000256" key="1">
    <source>
        <dbReference type="PROSITE-ProRule" id="PRU00023"/>
    </source>
</evidence>
<organism evidence="2 3">
    <name type="scientific">Chenopodium quinoa</name>
    <name type="common">Quinoa</name>
    <dbReference type="NCBI Taxonomy" id="63459"/>
    <lineage>
        <taxon>Eukaryota</taxon>
        <taxon>Viridiplantae</taxon>
        <taxon>Streptophyta</taxon>
        <taxon>Embryophyta</taxon>
        <taxon>Tracheophyta</taxon>
        <taxon>Spermatophyta</taxon>
        <taxon>Magnoliopsida</taxon>
        <taxon>eudicotyledons</taxon>
        <taxon>Gunneridae</taxon>
        <taxon>Pentapetalae</taxon>
        <taxon>Caryophyllales</taxon>
        <taxon>Chenopodiaceae</taxon>
        <taxon>Chenopodioideae</taxon>
        <taxon>Atripliceae</taxon>
        <taxon>Chenopodium</taxon>
    </lineage>
</organism>
<reference evidence="2" key="2">
    <citation type="submission" date="2021-03" db="UniProtKB">
        <authorList>
            <consortium name="EnsemblPlants"/>
        </authorList>
    </citation>
    <scope>IDENTIFICATION</scope>
</reference>
<dbReference type="AlphaFoldDB" id="A0A803LS16"/>
<dbReference type="SMART" id="SM00248">
    <property type="entry name" value="ANK"/>
    <property type="match status" value="5"/>
</dbReference>
<protein>
    <submittedName>
        <fullName evidence="2">Uncharacterized protein</fullName>
    </submittedName>
</protein>
<feature type="repeat" description="ANK" evidence="1">
    <location>
        <begin position="134"/>
        <end position="168"/>
    </location>
</feature>
<dbReference type="EnsemblPlants" id="AUR62017745-RA">
    <property type="protein sequence ID" value="AUR62017745-RA:cds"/>
    <property type="gene ID" value="AUR62017745"/>
</dbReference>
<dbReference type="PROSITE" id="PS50088">
    <property type="entry name" value="ANK_REPEAT"/>
    <property type="match status" value="3"/>
</dbReference>
<evidence type="ECO:0000313" key="3">
    <source>
        <dbReference type="Proteomes" id="UP000596660"/>
    </source>
</evidence>
<dbReference type="SUPFAM" id="SSF48403">
    <property type="entry name" value="Ankyrin repeat"/>
    <property type="match status" value="1"/>
</dbReference>
<sequence>MKKEIYQAAATGNVEFLKEAKAKDVEAAAAIYSDDDLLGLTSQGNNIIHVAALFGHLEFIKAALECFELADQRELICKTNSDGDTPLHFAAKQRTQALAELLITSYHRLFTSEDKEGENQMMAAASPWRVQNVEGNTPLHVALMNGGKSIQVAAYLTEVGPEVAAYTNNLKQTPLHLAVMYDAKGTEMSAIHMINSLNNQGAALSTKSFSFVQEKEDISLSLVRSLLQTNSEVCDPKGKNVLHYIRFPTFLDARRFLEKPEIPVLLVNKQDHDGNTPMHIAMMNHDFRMVKAMVEHNANFSIENKEGVSAQTLFDHFVINNNLDVSAEAQIESKLNKFPDLVRHEKQKREGLELGHL</sequence>
<dbReference type="Pfam" id="PF00023">
    <property type="entry name" value="Ank"/>
    <property type="match status" value="1"/>
</dbReference>
<dbReference type="PANTHER" id="PTHR24121:SF21">
    <property type="entry name" value="ANKYRIN REPEAT FAMILY PROTEIN"/>
    <property type="match status" value="1"/>
</dbReference>
<accession>A0A803LS16</accession>
<dbReference type="InterPro" id="IPR002110">
    <property type="entry name" value="Ankyrin_rpt"/>
</dbReference>
<dbReference type="Gene3D" id="1.25.40.20">
    <property type="entry name" value="Ankyrin repeat-containing domain"/>
    <property type="match status" value="2"/>
</dbReference>
<dbReference type="PANTHER" id="PTHR24121">
    <property type="entry name" value="NO MECHANORECEPTOR POTENTIAL C, ISOFORM D-RELATED"/>
    <property type="match status" value="1"/>
</dbReference>
<dbReference type="Proteomes" id="UP000596660">
    <property type="component" value="Unplaced"/>
</dbReference>
<dbReference type="PROSITE" id="PS50297">
    <property type="entry name" value="ANK_REP_REGION"/>
    <property type="match status" value="3"/>
</dbReference>
<dbReference type="InterPro" id="IPR036770">
    <property type="entry name" value="Ankyrin_rpt-contain_sf"/>
</dbReference>
<proteinExistence type="predicted"/>
<reference evidence="2" key="1">
    <citation type="journal article" date="2017" name="Nature">
        <title>The genome of Chenopodium quinoa.</title>
        <authorList>
            <person name="Jarvis D.E."/>
            <person name="Ho Y.S."/>
            <person name="Lightfoot D.J."/>
            <person name="Schmoeckel S.M."/>
            <person name="Li B."/>
            <person name="Borm T.J.A."/>
            <person name="Ohyanagi H."/>
            <person name="Mineta K."/>
            <person name="Michell C.T."/>
            <person name="Saber N."/>
            <person name="Kharbatia N.M."/>
            <person name="Rupper R.R."/>
            <person name="Sharp A.R."/>
            <person name="Dally N."/>
            <person name="Boughton B.A."/>
            <person name="Woo Y.H."/>
            <person name="Gao G."/>
            <person name="Schijlen E.G.W.M."/>
            <person name="Guo X."/>
            <person name="Momin A.A."/>
            <person name="Negrao S."/>
            <person name="Al-Babili S."/>
            <person name="Gehring C."/>
            <person name="Roessner U."/>
            <person name="Jung C."/>
            <person name="Murphy K."/>
            <person name="Arold S.T."/>
            <person name="Gojobori T."/>
            <person name="van der Linden C.G."/>
            <person name="van Loo E.N."/>
            <person name="Jellen E.N."/>
            <person name="Maughan P.J."/>
            <person name="Tester M."/>
        </authorList>
    </citation>
    <scope>NUCLEOTIDE SEQUENCE [LARGE SCALE GENOMIC DNA]</scope>
    <source>
        <strain evidence="2">cv. PI 614886</strain>
    </source>
</reference>
<feature type="repeat" description="ANK" evidence="1">
    <location>
        <begin position="82"/>
        <end position="103"/>
    </location>
</feature>
<evidence type="ECO:0000313" key="2">
    <source>
        <dbReference type="EnsemblPlants" id="AUR62017745-RA:cds"/>
    </source>
</evidence>
<feature type="repeat" description="ANK" evidence="1">
    <location>
        <begin position="273"/>
        <end position="305"/>
    </location>
</feature>